<keyword evidence="2" id="KW-1185">Reference proteome</keyword>
<dbReference type="RefSeq" id="WP_167975758.1">
    <property type="nucleotide sequence ID" value="NZ_VSRL01000073.1"/>
</dbReference>
<comment type="caution">
    <text evidence="1">The sequence shown here is derived from an EMBL/GenBank/DDBJ whole genome shotgun (WGS) entry which is preliminary data.</text>
</comment>
<accession>A0ABX1FJD2</accession>
<dbReference type="EMBL" id="VSRL01000073">
    <property type="protein sequence ID" value="NKE59099.1"/>
    <property type="molecule type" value="Genomic_DNA"/>
</dbReference>
<dbReference type="SUPFAM" id="SSF48371">
    <property type="entry name" value="ARM repeat"/>
    <property type="match status" value="1"/>
</dbReference>
<proteinExistence type="predicted"/>
<evidence type="ECO:0000313" key="2">
    <source>
        <dbReference type="Proteomes" id="UP001515943"/>
    </source>
</evidence>
<dbReference type="Proteomes" id="UP001515943">
    <property type="component" value="Unassembled WGS sequence"/>
</dbReference>
<protein>
    <submittedName>
        <fullName evidence="1">Uncharacterized protein</fullName>
    </submittedName>
</protein>
<name>A0ABX1FJD2_9PSEU</name>
<dbReference type="InterPro" id="IPR011989">
    <property type="entry name" value="ARM-like"/>
</dbReference>
<dbReference type="Gene3D" id="1.25.10.10">
    <property type="entry name" value="Leucine-rich Repeat Variant"/>
    <property type="match status" value="1"/>
</dbReference>
<organism evidence="1 2">
    <name type="scientific">Lentzea indica</name>
    <dbReference type="NCBI Taxonomy" id="2604800"/>
    <lineage>
        <taxon>Bacteria</taxon>
        <taxon>Bacillati</taxon>
        <taxon>Actinomycetota</taxon>
        <taxon>Actinomycetes</taxon>
        <taxon>Pseudonocardiales</taxon>
        <taxon>Pseudonocardiaceae</taxon>
        <taxon>Lentzea</taxon>
    </lineage>
</organism>
<dbReference type="InterPro" id="IPR016024">
    <property type="entry name" value="ARM-type_fold"/>
</dbReference>
<gene>
    <name evidence="1" type="ORF">FXN61_20700</name>
</gene>
<sequence length="710" mass="77597">MTTPVPEADGGADVPRLSVKVGADGALAALGSPNADRLEGARSAEIAHKFLRGGATVVFNGSTSISGDMNVGGRGNRSSARASIGPTEYSDAYLDDYTSAYVQPDWYDEAFERLVHRKLLVVSGPTGTGRYTAALHLLRRVLKGAGPVRVRQLPVDICADPTWTPPMRECGYVVLDEQSSTPKRVRGSKPLASAEVLDDVWLTRARELLNKDGSFLVVVTGPPRGKLAMAAKRHEFVLENVTAPSPHEVFEARLRCSDLKAPGDVLRELRSTDIDALLRERPRPRFAVRAAAEILTAVGNREDLAAVVAGLRDPQEQVAEWFGDTVDPAEIAFAVATSVLEGCGYLTVSDGAADLHRKLAGKTAEPVTHMRRLLRSDHPWIELATGTGTGAVAGEIVRFRNADLRLTVLSHAWHELDGMRDAIQEWLRDMAGHSDVEVRARAATAAGFLARGDFQHALHTFLLQWAGSDLPEERHSAALALGVVGLNDEYVDRVWQLLGEFAEQSKRDEGLPLPQTAALAAGGLTGLASPLRALWLLRELLAADDWSLLEPAALSVARLVEDGADVRTVPTLRDWTDAHRRGDFAVKVLIAFVIAARPPKSGRTVRWPVLLRKSAQHYEDLPVLWARALCERRVRPLALDVLREWLRLAEHDHAAYDAVLDVLAGITDLGERESDDLLHQLELWAEDWRDPSHAAARAHDDLVEAEEALR</sequence>
<evidence type="ECO:0000313" key="1">
    <source>
        <dbReference type="EMBL" id="NKE59099.1"/>
    </source>
</evidence>
<reference evidence="1 2" key="1">
    <citation type="submission" date="2019-08" db="EMBL/GenBank/DDBJ databases">
        <title>Lentzea from Indian Himalayas.</title>
        <authorList>
            <person name="Mandal S."/>
            <person name="Mallick Gupta A."/>
            <person name="Maiti P.K."/>
            <person name="Sarkar J."/>
            <person name="Mandal S."/>
        </authorList>
    </citation>
    <scope>NUCLEOTIDE SEQUENCE [LARGE SCALE GENOMIC DNA]</scope>
    <source>
        <strain evidence="1 2">PSKA42</strain>
    </source>
</reference>